<evidence type="ECO:0000313" key="8">
    <source>
        <dbReference type="EMBL" id="OHX20305.1"/>
    </source>
</evidence>
<evidence type="ECO:0000256" key="5">
    <source>
        <dbReference type="ARBA" id="ARBA00023136"/>
    </source>
</evidence>
<dbReference type="AlphaFoldDB" id="A0A1S1X3P2"/>
<evidence type="ECO:0008006" key="11">
    <source>
        <dbReference type="Google" id="ProtNLM"/>
    </source>
</evidence>
<dbReference type="EMBL" id="MKCT01000017">
    <property type="protein sequence ID" value="OHX20305.1"/>
    <property type="molecule type" value="Genomic_DNA"/>
</dbReference>
<feature type="transmembrane region" description="Helical" evidence="6">
    <location>
        <begin position="12"/>
        <end position="29"/>
    </location>
</feature>
<accession>A0A1S1X3P2</accession>
<dbReference type="Proteomes" id="UP000180280">
    <property type="component" value="Unassembled WGS sequence"/>
</dbReference>
<comment type="subcellular location">
    <subcellularLocation>
        <location evidence="1">Cell membrane</location>
        <topology evidence="1">Multi-pass membrane protein</topology>
    </subcellularLocation>
</comment>
<dbReference type="PANTHER" id="PTHR33931:SF2">
    <property type="entry name" value="HOLIN-LIKE PROTEIN CIDA"/>
    <property type="match status" value="1"/>
</dbReference>
<dbReference type="EMBL" id="MKCS01000001">
    <property type="protein sequence ID" value="OHX14097.1"/>
    <property type="molecule type" value="Genomic_DNA"/>
</dbReference>
<evidence type="ECO:0000256" key="1">
    <source>
        <dbReference type="ARBA" id="ARBA00004651"/>
    </source>
</evidence>
<dbReference type="GO" id="GO:0005886">
    <property type="term" value="C:plasma membrane"/>
    <property type="evidence" value="ECO:0007669"/>
    <property type="project" value="UniProtKB-SubCell"/>
</dbReference>
<feature type="transmembrane region" description="Helical" evidence="6">
    <location>
        <begin position="100"/>
        <end position="123"/>
    </location>
</feature>
<feature type="transmembrane region" description="Helical" evidence="6">
    <location>
        <begin position="35"/>
        <end position="55"/>
    </location>
</feature>
<feature type="transmembrane region" description="Helical" evidence="6">
    <location>
        <begin position="67"/>
        <end position="88"/>
    </location>
</feature>
<protein>
    <recommendedName>
        <fullName evidence="11">CidA/LrgA family protein</fullName>
    </recommendedName>
</protein>
<keyword evidence="2" id="KW-1003">Cell membrane</keyword>
<dbReference type="Pfam" id="PF03788">
    <property type="entry name" value="LrgA"/>
    <property type="match status" value="1"/>
</dbReference>
<evidence type="ECO:0000313" key="7">
    <source>
        <dbReference type="EMBL" id="OHX14097.1"/>
    </source>
</evidence>
<organism evidence="7 9">
    <name type="scientific">Chromobacterium sphagni</name>
    <dbReference type="NCBI Taxonomy" id="1903179"/>
    <lineage>
        <taxon>Bacteria</taxon>
        <taxon>Pseudomonadati</taxon>
        <taxon>Pseudomonadota</taxon>
        <taxon>Betaproteobacteria</taxon>
        <taxon>Neisseriales</taxon>
        <taxon>Chromobacteriaceae</taxon>
        <taxon>Chromobacterium</taxon>
    </lineage>
</organism>
<keyword evidence="5 6" id="KW-0472">Membrane</keyword>
<evidence type="ECO:0000256" key="6">
    <source>
        <dbReference type="SAM" id="Phobius"/>
    </source>
</evidence>
<reference evidence="9 10" key="1">
    <citation type="submission" date="2016-09" db="EMBL/GenBank/DDBJ databases">
        <title>Chromobacterium muskegensis sp. nov., an insecticidal bacterium isolated from Sphagnum bogs.</title>
        <authorList>
            <person name="Sparks M.E."/>
            <person name="Blackburn M.B."/>
            <person name="Gundersen-Rindal D.E."/>
            <person name="Mitchell A."/>
            <person name="Farrar R."/>
            <person name="Kuhar D."/>
        </authorList>
    </citation>
    <scope>NUCLEOTIDE SEQUENCE [LARGE SCALE GENOMIC DNA]</scope>
    <source>
        <strain evidence="8 10">14B-1</strain>
        <strain evidence="7 9">37-2</strain>
    </source>
</reference>
<dbReference type="OrthoDB" id="194658at2"/>
<keyword evidence="10" id="KW-1185">Reference proteome</keyword>
<comment type="caution">
    <text evidence="7">The sequence shown here is derived from an EMBL/GenBank/DDBJ whole genome shotgun (WGS) entry which is preliminary data.</text>
</comment>
<gene>
    <name evidence="8" type="ORF">BI344_07400</name>
    <name evidence="7" type="ORF">BI347_11700</name>
</gene>
<keyword evidence="4 6" id="KW-1133">Transmembrane helix</keyword>
<name>A0A1S1X3P2_9NEIS</name>
<evidence type="ECO:0000256" key="4">
    <source>
        <dbReference type="ARBA" id="ARBA00022989"/>
    </source>
</evidence>
<dbReference type="RefSeq" id="WP_071112728.1">
    <property type="nucleotide sequence ID" value="NZ_MKCS01000001.1"/>
</dbReference>
<dbReference type="InterPro" id="IPR005538">
    <property type="entry name" value="LrgA/CidA"/>
</dbReference>
<keyword evidence="3 6" id="KW-0812">Transmembrane</keyword>
<dbReference type="STRING" id="1903179.BI347_11700"/>
<sequence length="147" mass="16495">MASRLFHRLAPLLQTFSQVLLLSLVWLAASQLSQRFLPVMPAGVLGMLLVLAGLWSRLLPLTWFKHGARWLLAEMLLFFIPAVVAVVQYPQLVLSSGPRIVLVIALSTVLVMAVTALVVDRCYRLELMLRRRRSNRQAQLKAEVHGA</sequence>
<evidence type="ECO:0000256" key="3">
    <source>
        <dbReference type="ARBA" id="ARBA00022692"/>
    </source>
</evidence>
<evidence type="ECO:0000313" key="10">
    <source>
        <dbReference type="Proteomes" id="UP000180280"/>
    </source>
</evidence>
<dbReference type="PANTHER" id="PTHR33931">
    <property type="entry name" value="HOLIN-LIKE PROTEIN CIDA-RELATED"/>
    <property type="match status" value="1"/>
</dbReference>
<evidence type="ECO:0000256" key="2">
    <source>
        <dbReference type="ARBA" id="ARBA00022475"/>
    </source>
</evidence>
<evidence type="ECO:0000313" key="9">
    <source>
        <dbReference type="Proteomes" id="UP000180088"/>
    </source>
</evidence>
<dbReference type="Proteomes" id="UP000180088">
    <property type="component" value="Unassembled WGS sequence"/>
</dbReference>
<proteinExistence type="predicted"/>